<name>A0A438JIL7_VITVI</name>
<dbReference type="PANTHER" id="PTHR33116">
    <property type="entry name" value="REVERSE TRANSCRIPTASE ZINC-BINDING DOMAIN-CONTAINING PROTEIN-RELATED-RELATED"/>
    <property type="match status" value="1"/>
</dbReference>
<dbReference type="Proteomes" id="UP000288805">
    <property type="component" value="Unassembled WGS sequence"/>
</dbReference>
<evidence type="ECO:0000313" key="3">
    <source>
        <dbReference type="Proteomes" id="UP000288805"/>
    </source>
</evidence>
<comment type="caution">
    <text evidence="2">The sequence shown here is derived from an EMBL/GenBank/DDBJ whole genome shotgun (WGS) entry which is preliminary data.</text>
</comment>
<gene>
    <name evidence="2" type="primary">VvCHDp000001_1</name>
    <name evidence="2" type="ORF">CK203_011045</name>
</gene>
<organism evidence="2 3">
    <name type="scientific">Vitis vinifera</name>
    <name type="common">Grape</name>
    <dbReference type="NCBI Taxonomy" id="29760"/>
    <lineage>
        <taxon>Eukaryota</taxon>
        <taxon>Viridiplantae</taxon>
        <taxon>Streptophyta</taxon>
        <taxon>Embryophyta</taxon>
        <taxon>Tracheophyta</taxon>
        <taxon>Spermatophyta</taxon>
        <taxon>Magnoliopsida</taxon>
        <taxon>eudicotyledons</taxon>
        <taxon>Gunneridae</taxon>
        <taxon>Pentapetalae</taxon>
        <taxon>rosids</taxon>
        <taxon>Vitales</taxon>
        <taxon>Vitaceae</taxon>
        <taxon>Viteae</taxon>
        <taxon>Vitis</taxon>
    </lineage>
</organism>
<keyword evidence="1" id="KW-0812">Transmembrane</keyword>
<evidence type="ECO:0000256" key="1">
    <source>
        <dbReference type="SAM" id="Phobius"/>
    </source>
</evidence>
<evidence type="ECO:0000313" key="2">
    <source>
        <dbReference type="EMBL" id="RVX08789.1"/>
    </source>
</evidence>
<protein>
    <submittedName>
        <fullName evidence="2">Putative ribonuclease H protein</fullName>
    </submittedName>
</protein>
<keyword evidence="1" id="KW-0472">Membrane</keyword>
<dbReference type="PANTHER" id="PTHR33116:SF78">
    <property type="entry name" value="OS12G0587133 PROTEIN"/>
    <property type="match status" value="1"/>
</dbReference>
<proteinExistence type="predicted"/>
<reference evidence="2 3" key="1">
    <citation type="journal article" date="2018" name="PLoS Genet.">
        <title>Population sequencing reveals clonal diversity and ancestral inbreeding in the grapevine cultivar Chardonnay.</title>
        <authorList>
            <person name="Roach M.J."/>
            <person name="Johnson D.L."/>
            <person name="Bohlmann J."/>
            <person name="van Vuuren H.J."/>
            <person name="Jones S.J."/>
            <person name="Pretorius I.S."/>
            <person name="Schmidt S.A."/>
            <person name="Borneman A.R."/>
        </authorList>
    </citation>
    <scope>NUCLEOTIDE SEQUENCE [LARGE SCALE GENOMIC DNA]</scope>
    <source>
        <strain evidence="3">cv. Chardonnay</strain>
        <tissue evidence="2">Leaf</tissue>
    </source>
</reference>
<sequence length="133" mass="15281">MIPIGLVDNMEELASKISCEIRELPTSYLGLPLGASYKSKAAWDGVEERFCKRLSLWKRECISKEGRLMLLCSIISSLPIYFMLSFTILRIVRLRLEKIQRDFLWEGGSLKNKLHLMKWWTICKAKSKGGLGV</sequence>
<dbReference type="EMBL" id="QGNW01000040">
    <property type="protein sequence ID" value="RVX08789.1"/>
    <property type="molecule type" value="Genomic_DNA"/>
</dbReference>
<keyword evidence="1" id="KW-1133">Transmembrane helix</keyword>
<accession>A0A438JIL7</accession>
<dbReference type="AlphaFoldDB" id="A0A438JIL7"/>
<feature type="transmembrane region" description="Helical" evidence="1">
    <location>
        <begin position="68"/>
        <end position="92"/>
    </location>
</feature>